<keyword evidence="1" id="KW-0472">Membrane</keyword>
<accession>A0A6J4QQZ4</accession>
<feature type="transmembrane region" description="Helical" evidence="1">
    <location>
        <begin position="15"/>
        <end position="41"/>
    </location>
</feature>
<keyword evidence="1" id="KW-1133">Transmembrane helix</keyword>
<evidence type="ECO:0000256" key="1">
    <source>
        <dbReference type="SAM" id="Phobius"/>
    </source>
</evidence>
<protein>
    <submittedName>
        <fullName evidence="2">Uncharacterized protein</fullName>
    </submittedName>
</protein>
<reference evidence="2" key="1">
    <citation type="submission" date="2020-02" db="EMBL/GenBank/DDBJ databases">
        <authorList>
            <person name="Meier V. D."/>
        </authorList>
    </citation>
    <scope>NUCLEOTIDE SEQUENCE</scope>
    <source>
        <strain evidence="2">AVDCRST_MAG78</strain>
    </source>
</reference>
<proteinExistence type="predicted"/>
<dbReference type="EMBL" id="CADCVB010000216">
    <property type="protein sequence ID" value="CAA9449396.1"/>
    <property type="molecule type" value="Genomic_DNA"/>
</dbReference>
<evidence type="ECO:0000313" key="2">
    <source>
        <dbReference type="EMBL" id="CAA9449396.1"/>
    </source>
</evidence>
<sequence length="110" mass="11734">MARIFGARGGGRGLFVVRAVIVAACVLLAVILAVVLLLGLVNRDPTAEEVIQAFRDEGLEVGEVQTVSRSEDRSLIPKTYEEVVSFAMPSSGARSGGRVFTFPSRDALNL</sequence>
<dbReference type="AlphaFoldDB" id="A0A6J4QQZ4"/>
<organism evidence="2">
    <name type="scientific">uncultured Rubrobacteraceae bacterium</name>
    <dbReference type="NCBI Taxonomy" id="349277"/>
    <lineage>
        <taxon>Bacteria</taxon>
        <taxon>Bacillati</taxon>
        <taxon>Actinomycetota</taxon>
        <taxon>Rubrobacteria</taxon>
        <taxon>Rubrobacterales</taxon>
        <taxon>Rubrobacteraceae</taxon>
        <taxon>environmental samples</taxon>
    </lineage>
</organism>
<keyword evidence="1" id="KW-0812">Transmembrane</keyword>
<name>A0A6J4QQZ4_9ACTN</name>
<gene>
    <name evidence="2" type="ORF">AVDCRST_MAG78-3213</name>
</gene>